<evidence type="ECO:0000313" key="3">
    <source>
        <dbReference type="Proteomes" id="UP000030428"/>
    </source>
</evidence>
<feature type="region of interest" description="Disordered" evidence="1">
    <location>
        <begin position="40"/>
        <end position="62"/>
    </location>
</feature>
<dbReference type="EMBL" id="JSZA02000020">
    <property type="protein sequence ID" value="KHD11518.1"/>
    <property type="molecule type" value="Genomic_DNA"/>
</dbReference>
<dbReference type="AlphaFoldDB" id="A0A0A6PLN6"/>
<keyword evidence="3" id="KW-1185">Reference proteome</keyword>
<feature type="compositionally biased region" description="Basic and acidic residues" evidence="1">
    <location>
        <begin position="53"/>
        <end position="62"/>
    </location>
</feature>
<name>A0A0A6PLN6_9GAMM</name>
<accession>A0A0A6PLN6</accession>
<evidence type="ECO:0000256" key="1">
    <source>
        <dbReference type="SAM" id="MobiDB-lite"/>
    </source>
</evidence>
<evidence type="ECO:0000313" key="2">
    <source>
        <dbReference type="EMBL" id="KHD11518.1"/>
    </source>
</evidence>
<comment type="caution">
    <text evidence="2">The sequence shown here is derived from an EMBL/GenBank/DDBJ whole genome shotgun (WGS) entry which is preliminary data.</text>
</comment>
<dbReference type="Proteomes" id="UP000030428">
    <property type="component" value="Unassembled WGS sequence"/>
</dbReference>
<dbReference type="PROSITE" id="PS51257">
    <property type="entry name" value="PROKAR_LIPOPROTEIN"/>
    <property type="match status" value="1"/>
</dbReference>
<protein>
    <submittedName>
        <fullName evidence="2">Uncharacterized protein</fullName>
    </submittedName>
</protein>
<proteinExistence type="predicted"/>
<gene>
    <name evidence="2" type="ORF">PN36_07145</name>
</gene>
<reference evidence="2 3" key="1">
    <citation type="journal article" date="2016" name="Front. Microbiol.">
        <title>Single-Cell (Meta-)Genomics of a Dimorphic Candidatus Thiomargarita nelsonii Reveals Genomic Plasticity.</title>
        <authorList>
            <person name="Flood B.E."/>
            <person name="Fliss P."/>
            <person name="Jones D.S."/>
            <person name="Dick G.J."/>
            <person name="Jain S."/>
            <person name="Kaster A.K."/>
            <person name="Winkel M."/>
            <person name="Mussmann M."/>
            <person name="Bailey J."/>
        </authorList>
    </citation>
    <scope>NUCLEOTIDE SEQUENCE [LARGE SCALE GENOMIC DNA]</scope>
    <source>
        <strain evidence="2">Hydrate Ridge</strain>
    </source>
</reference>
<sequence length="62" mass="6884">MKKTLISLLFFAVLSGCGPVVKHLDSIGWTDEQTVYNKSQPLSPLEVSPKLIGETEKTHQEN</sequence>
<organism evidence="2 3">
    <name type="scientific">Candidatus Thiomargarita nelsonii</name>
    <dbReference type="NCBI Taxonomy" id="1003181"/>
    <lineage>
        <taxon>Bacteria</taxon>
        <taxon>Pseudomonadati</taxon>
        <taxon>Pseudomonadota</taxon>
        <taxon>Gammaproteobacteria</taxon>
        <taxon>Thiotrichales</taxon>
        <taxon>Thiotrichaceae</taxon>
        <taxon>Thiomargarita</taxon>
    </lineage>
</organism>